<dbReference type="OrthoDB" id="9868185at2"/>
<dbReference type="EMBL" id="JFZV01000006">
    <property type="protein sequence ID" value="KDN14666.1"/>
    <property type="molecule type" value="Genomic_DNA"/>
</dbReference>
<sequence length="101" mass="11651">MNKQKTQLIEIEKKADELMQAINAFAFALRHEHQFFPDITVSLCAEAIHNISNISALVYSLNPELKPSYLQTTDFSNALEEVKEQLTWCFPPCTKKHIEQE</sequence>
<evidence type="ECO:0000313" key="2">
    <source>
        <dbReference type="Proteomes" id="UP000027170"/>
    </source>
</evidence>
<keyword evidence="2" id="KW-1185">Reference proteome</keyword>
<dbReference type="RefSeq" id="WP_037407468.1">
    <property type="nucleotide sequence ID" value="NZ_JFZV01000006.1"/>
</dbReference>
<name>A0A066THW4_9NEIS</name>
<protein>
    <submittedName>
        <fullName evidence="1">Uncharacterized protein</fullName>
    </submittedName>
</protein>
<proteinExistence type="predicted"/>
<organism evidence="1 2">
    <name type="scientific">Snodgrassella communis</name>
    <dbReference type="NCBI Taxonomy" id="2946699"/>
    <lineage>
        <taxon>Bacteria</taxon>
        <taxon>Pseudomonadati</taxon>
        <taxon>Pseudomonadota</taxon>
        <taxon>Betaproteobacteria</taxon>
        <taxon>Neisseriales</taxon>
        <taxon>Neisseriaceae</taxon>
        <taxon>Snodgrassella</taxon>
    </lineage>
</organism>
<dbReference type="Proteomes" id="UP000027170">
    <property type="component" value="Unassembled WGS sequence"/>
</dbReference>
<accession>A0A066THW4</accession>
<reference evidence="1 2" key="1">
    <citation type="submission" date="2014-03" db="EMBL/GenBank/DDBJ databases">
        <title>The genomes of two eusocial bee gut symbionts.</title>
        <authorList>
            <person name="Kwong W.K."/>
            <person name="Engel P."/>
            <person name="Koch H."/>
            <person name="Moran N.A."/>
        </authorList>
    </citation>
    <scope>NUCLEOTIDE SEQUENCE [LARGE SCALE GENOMIC DNA]</scope>
    <source>
        <strain evidence="2">wkB29</strain>
    </source>
</reference>
<evidence type="ECO:0000313" key="1">
    <source>
        <dbReference type="EMBL" id="KDN14666.1"/>
    </source>
</evidence>
<comment type="caution">
    <text evidence="1">The sequence shown here is derived from an EMBL/GenBank/DDBJ whole genome shotgun (WGS) entry which is preliminary data.</text>
</comment>
<gene>
    <name evidence="1" type="ORF">SALWKB29_1456</name>
</gene>
<dbReference type="AlphaFoldDB" id="A0A066THW4"/>